<protein>
    <submittedName>
        <fullName evidence="2">Uncharacterized protein</fullName>
    </submittedName>
</protein>
<dbReference type="RefSeq" id="WP_190480422.1">
    <property type="nucleotide sequence ID" value="NZ_JACJSG010000096.1"/>
</dbReference>
<reference evidence="2 3" key="1">
    <citation type="journal article" date="2020" name="ISME J.">
        <title>Comparative genomics reveals insights into cyanobacterial evolution and habitat adaptation.</title>
        <authorList>
            <person name="Chen M.Y."/>
            <person name="Teng W.K."/>
            <person name="Zhao L."/>
            <person name="Hu C.X."/>
            <person name="Zhou Y.K."/>
            <person name="Han B.P."/>
            <person name="Song L.R."/>
            <person name="Shu W.S."/>
        </authorList>
    </citation>
    <scope>NUCLEOTIDE SEQUENCE [LARGE SCALE GENOMIC DNA]</scope>
    <source>
        <strain evidence="2 3">FACHB-119</strain>
    </source>
</reference>
<comment type="caution">
    <text evidence="2">The sequence shown here is derived from an EMBL/GenBank/DDBJ whole genome shotgun (WGS) entry which is preliminary data.</text>
</comment>
<name>A0ABR8DE66_9NOST</name>
<feature type="compositionally biased region" description="Low complexity" evidence="1">
    <location>
        <begin position="238"/>
        <end position="255"/>
    </location>
</feature>
<gene>
    <name evidence="2" type="ORF">H6G83_33885</name>
</gene>
<feature type="compositionally biased region" description="Basic and acidic residues" evidence="1">
    <location>
        <begin position="224"/>
        <end position="237"/>
    </location>
</feature>
<feature type="region of interest" description="Disordered" evidence="1">
    <location>
        <begin position="218"/>
        <end position="261"/>
    </location>
</feature>
<evidence type="ECO:0000313" key="3">
    <source>
        <dbReference type="Proteomes" id="UP000661112"/>
    </source>
</evidence>
<dbReference type="Proteomes" id="UP000661112">
    <property type="component" value="Unassembled WGS sequence"/>
</dbReference>
<evidence type="ECO:0000256" key="1">
    <source>
        <dbReference type="SAM" id="MobiDB-lite"/>
    </source>
</evidence>
<keyword evidence="3" id="KW-1185">Reference proteome</keyword>
<sequence length="261" mass="30067">MSSSLVSETITTINRDSGLSHNQMAYRLALMMEKFPPSSIQSTPVLDSAKRDNIISEMRNTLSLSHNAQTTEEYRRSLKDKYLQEYRQKFGLTQTEKTPLNNSTRVENLVNERKKTFLQQMLQSKGRKLHEVDSQQPTKESQNHEVVKKSLIPALMKIIVTRGIDTTDGRVYDGKAYRLQLLMQQGMQLLSVWRKNSNQSAFTAQKDDNSVDYKVTHNDLSNEETDKLINFDQKQRQQEQSQPPQSQPQQQQTSPDGPEMD</sequence>
<proteinExistence type="predicted"/>
<organism evidence="2 3">
    <name type="scientific">Anabaena azotica FACHB-119</name>
    <dbReference type="NCBI Taxonomy" id="947527"/>
    <lineage>
        <taxon>Bacteria</taxon>
        <taxon>Bacillati</taxon>
        <taxon>Cyanobacteriota</taxon>
        <taxon>Cyanophyceae</taxon>
        <taxon>Nostocales</taxon>
        <taxon>Nostocaceae</taxon>
        <taxon>Anabaena</taxon>
        <taxon>Anabaena azotica</taxon>
    </lineage>
</organism>
<evidence type="ECO:0000313" key="2">
    <source>
        <dbReference type="EMBL" id="MBD2505530.1"/>
    </source>
</evidence>
<dbReference type="EMBL" id="JACJSG010000096">
    <property type="protein sequence ID" value="MBD2505530.1"/>
    <property type="molecule type" value="Genomic_DNA"/>
</dbReference>
<accession>A0ABR8DE66</accession>